<gene>
    <name evidence="1" type="ORF">MERR_LOCUS1458</name>
</gene>
<accession>A0A6D2HG59</accession>
<organism evidence="1 2">
    <name type="scientific">Microthlaspi erraticum</name>
    <dbReference type="NCBI Taxonomy" id="1685480"/>
    <lineage>
        <taxon>Eukaryota</taxon>
        <taxon>Viridiplantae</taxon>
        <taxon>Streptophyta</taxon>
        <taxon>Embryophyta</taxon>
        <taxon>Tracheophyta</taxon>
        <taxon>Spermatophyta</taxon>
        <taxon>Magnoliopsida</taxon>
        <taxon>eudicotyledons</taxon>
        <taxon>Gunneridae</taxon>
        <taxon>Pentapetalae</taxon>
        <taxon>rosids</taxon>
        <taxon>malvids</taxon>
        <taxon>Brassicales</taxon>
        <taxon>Brassicaceae</taxon>
        <taxon>Coluteocarpeae</taxon>
        <taxon>Microthlaspi</taxon>
    </lineage>
</organism>
<sequence>MSRLLSKLSPLIQKSRSVRLFSSSRTGPSISICSLVESSPDGGRNNGEVMLYDVAKLELVTAEKKYPYELESAQLVGASHGWGFFSNRDDRSVIVSDFLNPYSSKTAPKMIHLPPFTTMPTCQTEVMCNVAMSTSPKPYDKD</sequence>
<name>A0A6D2HG59_9BRAS</name>
<proteinExistence type="predicted"/>
<comment type="caution">
    <text evidence="1">The sequence shown here is derived from an EMBL/GenBank/DDBJ whole genome shotgun (WGS) entry which is preliminary data.</text>
</comment>
<dbReference type="Proteomes" id="UP000467841">
    <property type="component" value="Unassembled WGS sequence"/>
</dbReference>
<dbReference type="OrthoDB" id="1089935at2759"/>
<dbReference type="AlphaFoldDB" id="A0A6D2HG59"/>
<evidence type="ECO:0000313" key="2">
    <source>
        <dbReference type="Proteomes" id="UP000467841"/>
    </source>
</evidence>
<dbReference type="EMBL" id="CACVBM020000099">
    <property type="protein sequence ID" value="CAA7014224.1"/>
    <property type="molecule type" value="Genomic_DNA"/>
</dbReference>
<keyword evidence="2" id="KW-1185">Reference proteome</keyword>
<evidence type="ECO:0000313" key="1">
    <source>
        <dbReference type="EMBL" id="CAA7014224.1"/>
    </source>
</evidence>
<protein>
    <submittedName>
        <fullName evidence="1">Uncharacterized protein</fullName>
    </submittedName>
</protein>
<reference evidence="1" key="1">
    <citation type="submission" date="2020-01" db="EMBL/GenBank/DDBJ databases">
        <authorList>
            <person name="Mishra B."/>
        </authorList>
    </citation>
    <scope>NUCLEOTIDE SEQUENCE [LARGE SCALE GENOMIC DNA]</scope>
</reference>